<evidence type="ECO:0000313" key="1">
    <source>
        <dbReference type="EMBL" id="KAJ8669881.1"/>
    </source>
</evidence>
<proteinExistence type="predicted"/>
<protein>
    <submittedName>
        <fullName evidence="1">Uncharacterized protein</fullName>
    </submittedName>
</protein>
<gene>
    <name evidence="1" type="ORF">QAD02_001140</name>
</gene>
<accession>A0ACC2NGX9</accession>
<sequence length="276" mass="30143">MSRWFKILRMGRFLVFLAVTIGIFHKTLAGISNPHVLRDPERCVNEYLTSIKDYPYLVVIRSGDFPVCSGVIVSETQILTSNQCTTKWPIEPLTVKIGCSNPLEGGTIIKVTKVTSHGENYVSENGYTAALAILTLNSSILEDSFAKIADLNKQTEFIPEGTGALLVGWGSSPGVSSSFGYLGELKMQFVPNSECTDIYNSTMPLAMPEDLICASASIPLCQGDVGGPLIVGKRVVGILSWGDCFKPGYPQVFANISANIGWIEEERRNLNRNLIE</sequence>
<evidence type="ECO:0000313" key="2">
    <source>
        <dbReference type="Proteomes" id="UP001239111"/>
    </source>
</evidence>
<organism evidence="1 2">
    <name type="scientific">Eretmocerus hayati</name>
    <dbReference type="NCBI Taxonomy" id="131215"/>
    <lineage>
        <taxon>Eukaryota</taxon>
        <taxon>Metazoa</taxon>
        <taxon>Ecdysozoa</taxon>
        <taxon>Arthropoda</taxon>
        <taxon>Hexapoda</taxon>
        <taxon>Insecta</taxon>
        <taxon>Pterygota</taxon>
        <taxon>Neoptera</taxon>
        <taxon>Endopterygota</taxon>
        <taxon>Hymenoptera</taxon>
        <taxon>Apocrita</taxon>
        <taxon>Proctotrupomorpha</taxon>
        <taxon>Chalcidoidea</taxon>
        <taxon>Aphelinidae</taxon>
        <taxon>Aphelininae</taxon>
        <taxon>Eretmocerus</taxon>
    </lineage>
</organism>
<dbReference type="Proteomes" id="UP001239111">
    <property type="component" value="Chromosome 3"/>
</dbReference>
<comment type="caution">
    <text evidence="1">The sequence shown here is derived from an EMBL/GenBank/DDBJ whole genome shotgun (WGS) entry which is preliminary data.</text>
</comment>
<dbReference type="EMBL" id="CM056743">
    <property type="protein sequence ID" value="KAJ8669881.1"/>
    <property type="molecule type" value="Genomic_DNA"/>
</dbReference>
<keyword evidence="2" id="KW-1185">Reference proteome</keyword>
<name>A0ACC2NGX9_9HYME</name>
<reference evidence="1" key="1">
    <citation type="submission" date="2023-04" db="EMBL/GenBank/DDBJ databases">
        <title>A chromosome-level genome assembly of the parasitoid wasp Eretmocerus hayati.</title>
        <authorList>
            <person name="Zhong Y."/>
            <person name="Liu S."/>
            <person name="Liu Y."/>
        </authorList>
    </citation>
    <scope>NUCLEOTIDE SEQUENCE</scope>
    <source>
        <strain evidence="1">ZJU_SS_LIU_2023</strain>
    </source>
</reference>